<organism evidence="1 2">
    <name type="scientific">Rubritalea halochordaticola</name>
    <dbReference type="NCBI Taxonomy" id="714537"/>
    <lineage>
        <taxon>Bacteria</taxon>
        <taxon>Pseudomonadati</taxon>
        <taxon>Verrucomicrobiota</taxon>
        <taxon>Verrucomicrobiia</taxon>
        <taxon>Verrucomicrobiales</taxon>
        <taxon>Rubritaleaceae</taxon>
        <taxon>Rubritalea</taxon>
    </lineage>
</organism>
<protein>
    <submittedName>
        <fullName evidence="1">Uncharacterized protein</fullName>
    </submittedName>
</protein>
<dbReference type="Proteomes" id="UP001424741">
    <property type="component" value="Unassembled WGS sequence"/>
</dbReference>
<reference evidence="1 2" key="1">
    <citation type="submission" date="2024-02" db="EMBL/GenBank/DDBJ databases">
        <title>Rubritalea halochordaticola NBRC 107102.</title>
        <authorList>
            <person name="Ichikawa N."/>
            <person name="Katano-Makiyama Y."/>
            <person name="Hidaka K."/>
        </authorList>
    </citation>
    <scope>NUCLEOTIDE SEQUENCE [LARGE SCALE GENOMIC DNA]</scope>
    <source>
        <strain evidence="1 2">NBRC 107102</strain>
    </source>
</reference>
<accession>A0ABP9V449</accession>
<keyword evidence="2" id="KW-1185">Reference proteome</keyword>
<proteinExistence type="predicted"/>
<evidence type="ECO:0000313" key="1">
    <source>
        <dbReference type="EMBL" id="GAA5497293.1"/>
    </source>
</evidence>
<sequence length="69" mass="7811">MNKGTQKKRSSRFTIRKSIKCNQILTICVIQKKESATLPDISPFPLIITLRGNHTQLSELRSLAVIEDT</sequence>
<dbReference type="EMBL" id="BAABRL010000013">
    <property type="protein sequence ID" value="GAA5497293.1"/>
    <property type="molecule type" value="Genomic_DNA"/>
</dbReference>
<name>A0ABP9V449_9BACT</name>
<evidence type="ECO:0000313" key="2">
    <source>
        <dbReference type="Proteomes" id="UP001424741"/>
    </source>
</evidence>
<comment type="caution">
    <text evidence="1">The sequence shown here is derived from an EMBL/GenBank/DDBJ whole genome shotgun (WGS) entry which is preliminary data.</text>
</comment>
<gene>
    <name evidence="1" type="ORF">Rhal01_03486</name>
</gene>